<dbReference type="PANTHER" id="PTHR30561:SF1">
    <property type="entry name" value="MULTIDRUG TRANSPORTER EMRE"/>
    <property type="match status" value="1"/>
</dbReference>
<dbReference type="GO" id="GO:0015220">
    <property type="term" value="F:choline transmembrane transporter activity"/>
    <property type="evidence" value="ECO:0007669"/>
    <property type="project" value="TreeGrafter"/>
</dbReference>
<dbReference type="PANTHER" id="PTHR30561">
    <property type="entry name" value="SMR FAMILY PROTON-DEPENDENT DRUG EFFLUX TRANSPORTER SUGE"/>
    <property type="match status" value="1"/>
</dbReference>
<feature type="transmembrane region" description="Helical" evidence="9">
    <location>
        <begin position="73"/>
        <end position="94"/>
    </location>
</feature>
<dbReference type="InterPro" id="IPR037185">
    <property type="entry name" value="EmrE-like"/>
</dbReference>
<organism evidence="10 11">
    <name type="scientific">Donghicola eburneus</name>
    <dbReference type="NCBI Taxonomy" id="393278"/>
    <lineage>
        <taxon>Bacteria</taxon>
        <taxon>Pseudomonadati</taxon>
        <taxon>Pseudomonadota</taxon>
        <taxon>Alphaproteobacteria</taxon>
        <taxon>Rhodobacterales</taxon>
        <taxon>Roseobacteraceae</taxon>
        <taxon>Donghicola</taxon>
    </lineage>
</organism>
<name>A0A1M4MWA6_9RHOB</name>
<dbReference type="Proteomes" id="UP000184085">
    <property type="component" value="Unassembled WGS sequence"/>
</dbReference>
<keyword evidence="4 8" id="KW-0812">Transmembrane</keyword>
<dbReference type="GO" id="GO:0015199">
    <property type="term" value="F:amino-acid betaine transmembrane transporter activity"/>
    <property type="evidence" value="ECO:0007669"/>
    <property type="project" value="TreeGrafter"/>
</dbReference>
<keyword evidence="2" id="KW-0813">Transport</keyword>
<dbReference type="EMBL" id="FMJB01000002">
    <property type="protein sequence ID" value="SCM65935.1"/>
    <property type="molecule type" value="Genomic_DNA"/>
</dbReference>
<dbReference type="GO" id="GO:0015297">
    <property type="term" value="F:antiporter activity"/>
    <property type="evidence" value="ECO:0007669"/>
    <property type="project" value="TreeGrafter"/>
</dbReference>
<dbReference type="InterPro" id="IPR000390">
    <property type="entry name" value="Small_drug/metabolite_transptr"/>
</dbReference>
<dbReference type="GO" id="GO:1990961">
    <property type="term" value="P:xenobiotic detoxification by transmembrane export across the plasma membrane"/>
    <property type="evidence" value="ECO:0007669"/>
    <property type="project" value="UniProtKB-ARBA"/>
</dbReference>
<feature type="transmembrane region" description="Helical" evidence="9">
    <location>
        <begin position="49"/>
        <end position="67"/>
    </location>
</feature>
<evidence type="ECO:0000256" key="2">
    <source>
        <dbReference type="ARBA" id="ARBA00022448"/>
    </source>
</evidence>
<reference evidence="11" key="1">
    <citation type="submission" date="2016-09" db="EMBL/GenBank/DDBJ databases">
        <authorList>
            <person name="Wibberg D."/>
        </authorList>
    </citation>
    <scope>NUCLEOTIDE SEQUENCE [LARGE SCALE GENOMIC DNA]</scope>
</reference>
<evidence type="ECO:0000313" key="11">
    <source>
        <dbReference type="Proteomes" id="UP000184085"/>
    </source>
</evidence>
<evidence type="ECO:0000256" key="4">
    <source>
        <dbReference type="ARBA" id="ARBA00022692"/>
    </source>
</evidence>
<feature type="transmembrane region" description="Helical" evidence="9">
    <location>
        <begin position="101"/>
        <end position="120"/>
    </location>
</feature>
<keyword evidence="3" id="KW-1003">Cell membrane</keyword>
<dbReference type="GO" id="GO:0005886">
    <property type="term" value="C:plasma membrane"/>
    <property type="evidence" value="ECO:0007669"/>
    <property type="project" value="UniProtKB-SubCell"/>
</dbReference>
<proteinExistence type="inferred from homology"/>
<feature type="transmembrane region" description="Helical" evidence="9">
    <location>
        <begin position="17"/>
        <end position="37"/>
    </location>
</feature>
<evidence type="ECO:0000256" key="5">
    <source>
        <dbReference type="ARBA" id="ARBA00022989"/>
    </source>
</evidence>
<evidence type="ECO:0000313" key="10">
    <source>
        <dbReference type="EMBL" id="SCM65935.1"/>
    </source>
</evidence>
<dbReference type="AlphaFoldDB" id="A0A1M4MWA6"/>
<dbReference type="InterPro" id="IPR045324">
    <property type="entry name" value="Small_multidrug_res"/>
</dbReference>
<evidence type="ECO:0000256" key="8">
    <source>
        <dbReference type="RuleBase" id="RU003942"/>
    </source>
</evidence>
<evidence type="ECO:0000256" key="9">
    <source>
        <dbReference type="SAM" id="Phobius"/>
    </source>
</evidence>
<sequence>MVCLSKIDGDVEMNAMLAAYTALGAAIILEVSGSTLLKLSQQFTKLWPSLGMLVCFILSLYCLSLALKMVPLGVAYAVWAGLGIVLTAVVSVVVFKMALDFWAVTGIAMIVGGVLVMNLLSGSVSH</sequence>
<comment type="subcellular location">
    <subcellularLocation>
        <location evidence="1 8">Cell membrane</location>
        <topology evidence="1 8">Multi-pass membrane protein</topology>
    </subcellularLocation>
</comment>
<keyword evidence="6 9" id="KW-0472">Membrane</keyword>
<dbReference type="Pfam" id="PF00893">
    <property type="entry name" value="Multi_Drug_Res"/>
    <property type="match status" value="1"/>
</dbReference>
<dbReference type="Gene3D" id="1.10.3730.20">
    <property type="match status" value="1"/>
</dbReference>
<keyword evidence="5 9" id="KW-1133">Transmembrane helix</keyword>
<comment type="similarity">
    <text evidence="7 8">Belongs to the drug/metabolite transporter (DMT) superfamily. Small multidrug resistance (SMR) (TC 2.A.7.1) family.</text>
</comment>
<keyword evidence="11" id="KW-1185">Reference proteome</keyword>
<gene>
    <name evidence="10" type="ORF">KARMA_0105</name>
</gene>
<dbReference type="GO" id="GO:0031460">
    <property type="term" value="P:glycine betaine transport"/>
    <property type="evidence" value="ECO:0007669"/>
    <property type="project" value="TreeGrafter"/>
</dbReference>
<accession>A0A1M4MWA6</accession>
<evidence type="ECO:0000256" key="1">
    <source>
        <dbReference type="ARBA" id="ARBA00004651"/>
    </source>
</evidence>
<protein>
    <submittedName>
        <fullName evidence="10">Quarternary-ammonium transporter</fullName>
    </submittedName>
</protein>
<evidence type="ECO:0000256" key="6">
    <source>
        <dbReference type="ARBA" id="ARBA00023136"/>
    </source>
</evidence>
<dbReference type="SUPFAM" id="SSF103481">
    <property type="entry name" value="Multidrug resistance efflux transporter EmrE"/>
    <property type="match status" value="1"/>
</dbReference>
<evidence type="ECO:0000256" key="3">
    <source>
        <dbReference type="ARBA" id="ARBA00022475"/>
    </source>
</evidence>
<evidence type="ECO:0000256" key="7">
    <source>
        <dbReference type="ARBA" id="ARBA00038032"/>
    </source>
</evidence>
<dbReference type="FunFam" id="1.10.3730.20:FF:000001">
    <property type="entry name" value="Quaternary ammonium compound resistance transporter SugE"/>
    <property type="match status" value="1"/>
</dbReference>